<organism evidence="4">
    <name type="scientific">Albugo laibachii Nc14</name>
    <dbReference type="NCBI Taxonomy" id="890382"/>
    <lineage>
        <taxon>Eukaryota</taxon>
        <taxon>Sar</taxon>
        <taxon>Stramenopiles</taxon>
        <taxon>Oomycota</taxon>
        <taxon>Peronosporomycetes</taxon>
        <taxon>Albuginales</taxon>
        <taxon>Albuginaceae</taxon>
        <taxon>Albugo</taxon>
    </lineage>
</organism>
<evidence type="ECO:0000256" key="2">
    <source>
        <dbReference type="SAM" id="Phobius"/>
    </source>
</evidence>
<name>F0WXC1_9STRA</name>
<accession>F0WXC1</accession>
<feature type="transmembrane region" description="Helical" evidence="2">
    <location>
        <begin position="52"/>
        <end position="69"/>
    </location>
</feature>
<comment type="similarity">
    <text evidence="1">Belongs to the cytochrome b5 family. MAPR subfamily.</text>
</comment>
<dbReference type="FunFam" id="3.10.120.10:FF:000003">
    <property type="entry name" value="membrane-associated progesterone receptor component 1"/>
    <property type="match status" value="2"/>
</dbReference>
<keyword evidence="2" id="KW-0812">Transmembrane</keyword>
<dbReference type="HOGENOM" id="CLU_092997_0_0_1"/>
<sequence>MQDGICIHFSEWMKDRLSQSGKSIHVINQSNKLALVKKGFIAMEWFTGYNNVIMGTLIAVTVIVIVKIVNKSADAAHERAVARVKERLAAEEAKRKVKEDGIKRRYYTNEELLVFNGVDGKPIYVCLLDEVYDVTERAEYYGPDGNYHIFAGRDASRALATMSFDQVEIENDVLEDLRSSSLQTLQEWVTKFKVHKKYPVVGRLLRHKNLTKEELKKFNGTDNIRKTIYVAICGKIYDVTMDGGTFYGPEGSYKAFAGNDASRALALMSFDQKNLTNTSLDDLTDTQKKTLKDWVIKFEKKYPVVGDLVDE</sequence>
<dbReference type="PANTHER" id="PTHR10281">
    <property type="entry name" value="MEMBRANE-ASSOCIATED PROGESTERONE RECEPTOR COMPONENT-RELATED"/>
    <property type="match status" value="1"/>
</dbReference>
<dbReference type="Pfam" id="PF00173">
    <property type="entry name" value="Cyt-b5"/>
    <property type="match status" value="2"/>
</dbReference>
<dbReference type="SUPFAM" id="SSF55856">
    <property type="entry name" value="Cytochrome b5-like heme/steroid binding domain"/>
    <property type="match status" value="2"/>
</dbReference>
<proteinExistence type="inferred from homology"/>
<reference evidence="4" key="1">
    <citation type="journal article" date="2011" name="PLoS Biol.">
        <title>Gene gain and loss during evolution of obligate parasitism in the white rust pathogen of Arabidopsis thaliana.</title>
        <authorList>
            <person name="Kemen E."/>
            <person name="Gardiner A."/>
            <person name="Schultz-Larsen T."/>
            <person name="Kemen A.C."/>
            <person name="Balmuth A.L."/>
            <person name="Robert-Seilaniantz A."/>
            <person name="Bailey K."/>
            <person name="Holub E."/>
            <person name="Studholme D.J."/>
            <person name="Maclean D."/>
            <person name="Jones J.D."/>
        </authorList>
    </citation>
    <scope>NUCLEOTIDE SEQUENCE</scope>
</reference>
<keyword evidence="2" id="KW-0472">Membrane</keyword>
<dbReference type="SMART" id="SM01117">
    <property type="entry name" value="Cyt-b5"/>
    <property type="match status" value="2"/>
</dbReference>
<dbReference type="AlphaFoldDB" id="F0WXC1"/>
<keyword evidence="2" id="KW-1133">Transmembrane helix</keyword>
<dbReference type="PANTHER" id="PTHR10281:SF76">
    <property type="entry name" value="CALCUTTA CUP-RELATED"/>
    <property type="match status" value="1"/>
</dbReference>
<feature type="domain" description="Cytochrome b5 heme-binding" evidence="3">
    <location>
        <begin position="210"/>
        <end position="309"/>
    </location>
</feature>
<dbReference type="GO" id="GO:0016020">
    <property type="term" value="C:membrane"/>
    <property type="evidence" value="ECO:0007669"/>
    <property type="project" value="TreeGrafter"/>
</dbReference>
<reference evidence="4" key="2">
    <citation type="submission" date="2011-02" db="EMBL/GenBank/DDBJ databases">
        <authorList>
            <person name="MacLean D."/>
        </authorList>
    </citation>
    <scope>NUCLEOTIDE SEQUENCE</scope>
</reference>
<dbReference type="InterPro" id="IPR001199">
    <property type="entry name" value="Cyt_B5-like_heme/steroid-bd"/>
</dbReference>
<dbReference type="InterPro" id="IPR050577">
    <property type="entry name" value="MAPR/NEUFC/NENF-like"/>
</dbReference>
<evidence type="ECO:0000256" key="1">
    <source>
        <dbReference type="ARBA" id="ARBA00038357"/>
    </source>
</evidence>
<dbReference type="Gene3D" id="3.10.120.10">
    <property type="entry name" value="Cytochrome b5-like heme/steroid binding domain"/>
    <property type="match status" value="2"/>
</dbReference>
<protein>
    <submittedName>
        <fullName evidence="4">Heme/steroid binding domaincontaining protein putati</fullName>
    </submittedName>
</protein>
<dbReference type="GO" id="GO:0012505">
    <property type="term" value="C:endomembrane system"/>
    <property type="evidence" value="ECO:0007669"/>
    <property type="project" value="TreeGrafter"/>
</dbReference>
<dbReference type="EMBL" id="FR824392">
    <property type="protein sequence ID" value="CCA26113.1"/>
    <property type="molecule type" value="Genomic_DNA"/>
</dbReference>
<evidence type="ECO:0000313" key="4">
    <source>
        <dbReference type="EMBL" id="CCA26113.1"/>
    </source>
</evidence>
<feature type="domain" description="Cytochrome b5 heme-binding" evidence="3">
    <location>
        <begin position="107"/>
        <end position="205"/>
    </location>
</feature>
<dbReference type="InterPro" id="IPR036400">
    <property type="entry name" value="Cyt_B5-like_heme/steroid_sf"/>
</dbReference>
<gene>
    <name evidence="4" type="primary">AlNc14C347G10873</name>
    <name evidence="4" type="ORF">ALNC14_122570</name>
</gene>
<evidence type="ECO:0000259" key="3">
    <source>
        <dbReference type="SMART" id="SM01117"/>
    </source>
</evidence>